<feature type="domain" description="Peptidase M1 membrane alanine aminopeptidase" evidence="14">
    <location>
        <begin position="225"/>
        <end position="436"/>
    </location>
</feature>
<evidence type="ECO:0000256" key="7">
    <source>
        <dbReference type="ARBA" id="ARBA00022670"/>
    </source>
</evidence>
<dbReference type="InterPro" id="IPR042097">
    <property type="entry name" value="Aminopeptidase_N-like_N_sf"/>
</dbReference>
<evidence type="ECO:0000256" key="11">
    <source>
        <dbReference type="ARBA" id="ARBA00023049"/>
    </source>
</evidence>
<dbReference type="SUPFAM" id="SSF63737">
    <property type="entry name" value="Leukotriene A4 hydrolase N-terminal domain"/>
    <property type="match status" value="1"/>
</dbReference>
<dbReference type="GO" id="GO:0043171">
    <property type="term" value="P:peptide catabolic process"/>
    <property type="evidence" value="ECO:0007669"/>
    <property type="project" value="TreeGrafter"/>
</dbReference>
<dbReference type="PRINTS" id="PR00756">
    <property type="entry name" value="ALADIPTASE"/>
</dbReference>
<evidence type="ECO:0000256" key="5">
    <source>
        <dbReference type="ARBA" id="ARBA00015611"/>
    </source>
</evidence>
<evidence type="ECO:0000259" key="14">
    <source>
        <dbReference type="Pfam" id="PF01433"/>
    </source>
</evidence>
<dbReference type="GO" id="GO:0006508">
    <property type="term" value="P:proteolysis"/>
    <property type="evidence" value="ECO:0007669"/>
    <property type="project" value="UniProtKB-KW"/>
</dbReference>
<evidence type="ECO:0000256" key="9">
    <source>
        <dbReference type="ARBA" id="ARBA00022801"/>
    </source>
</evidence>
<dbReference type="PANTHER" id="PTHR11533">
    <property type="entry name" value="PROTEASE M1 ZINC METALLOPROTEASE"/>
    <property type="match status" value="1"/>
</dbReference>
<evidence type="ECO:0000256" key="1">
    <source>
        <dbReference type="ARBA" id="ARBA00000098"/>
    </source>
</evidence>
<gene>
    <name evidence="16" type="ORF">AVDCRST_MAG41-4187</name>
</gene>
<keyword evidence="11" id="KW-0482">Metalloprotease</keyword>
<accession>A0A6J4JVB8</accession>
<dbReference type="GO" id="GO:0005615">
    <property type="term" value="C:extracellular space"/>
    <property type="evidence" value="ECO:0007669"/>
    <property type="project" value="TreeGrafter"/>
</dbReference>
<dbReference type="GO" id="GO:0016285">
    <property type="term" value="F:alanyl aminopeptidase activity"/>
    <property type="evidence" value="ECO:0007669"/>
    <property type="project" value="UniProtKB-EC"/>
</dbReference>
<dbReference type="InterPro" id="IPR014782">
    <property type="entry name" value="Peptidase_M1_dom"/>
</dbReference>
<dbReference type="SUPFAM" id="SSF55486">
    <property type="entry name" value="Metalloproteases ('zincins'), catalytic domain"/>
    <property type="match status" value="1"/>
</dbReference>
<evidence type="ECO:0000256" key="3">
    <source>
        <dbReference type="ARBA" id="ARBA00010136"/>
    </source>
</evidence>
<feature type="domain" description="ERAP1-like C-terminal" evidence="15">
    <location>
        <begin position="507"/>
        <end position="682"/>
    </location>
</feature>
<dbReference type="GO" id="GO:0005737">
    <property type="term" value="C:cytoplasm"/>
    <property type="evidence" value="ECO:0007669"/>
    <property type="project" value="TreeGrafter"/>
</dbReference>
<keyword evidence="6 16" id="KW-0031">Aminopeptidase</keyword>
<dbReference type="InterPro" id="IPR012778">
    <property type="entry name" value="Pept_M1_aminopeptidase"/>
</dbReference>
<dbReference type="EC" id="3.4.11.2" evidence="4"/>
<evidence type="ECO:0000256" key="12">
    <source>
        <dbReference type="ARBA" id="ARBA00029811"/>
    </source>
</evidence>
<dbReference type="Gene3D" id="2.60.40.1730">
    <property type="entry name" value="tricorn interacting facor f3 domain"/>
    <property type="match status" value="1"/>
</dbReference>
<keyword evidence="8" id="KW-0479">Metal-binding</keyword>
<dbReference type="NCBIfam" id="TIGR02412">
    <property type="entry name" value="pepN_strep_liv"/>
    <property type="match status" value="1"/>
</dbReference>
<dbReference type="Pfam" id="PF11838">
    <property type="entry name" value="ERAP1_C"/>
    <property type="match status" value="1"/>
</dbReference>
<evidence type="ECO:0000313" key="16">
    <source>
        <dbReference type="EMBL" id="CAA9288341.1"/>
    </source>
</evidence>
<dbReference type="GO" id="GO:0016020">
    <property type="term" value="C:membrane"/>
    <property type="evidence" value="ECO:0007669"/>
    <property type="project" value="TreeGrafter"/>
</dbReference>
<comment type="catalytic activity">
    <reaction evidence="1">
        <text>Release of an N-terminal amino acid, Xaa-|-Yaa- from a peptide, amide or arylamide. Xaa is preferably Ala, but may be most amino acids including Pro (slow action). When a terminal hydrophobic residue is followed by a prolyl residue, the two may be released as an intact Xaa-Pro dipeptide.</text>
        <dbReference type="EC" id="3.4.11.2"/>
    </reaction>
</comment>
<keyword evidence="7" id="KW-0645">Protease</keyword>
<evidence type="ECO:0000256" key="10">
    <source>
        <dbReference type="ARBA" id="ARBA00022833"/>
    </source>
</evidence>
<dbReference type="CDD" id="cd09602">
    <property type="entry name" value="M1_APN"/>
    <property type="match status" value="1"/>
</dbReference>
<evidence type="ECO:0000256" key="6">
    <source>
        <dbReference type="ARBA" id="ARBA00022438"/>
    </source>
</evidence>
<organism evidence="16">
    <name type="scientific">uncultured Mycobacteriales bacterium</name>
    <dbReference type="NCBI Taxonomy" id="581187"/>
    <lineage>
        <taxon>Bacteria</taxon>
        <taxon>Bacillati</taxon>
        <taxon>Actinomycetota</taxon>
        <taxon>Actinomycetes</taxon>
        <taxon>Mycobacteriales</taxon>
        <taxon>environmental samples</taxon>
    </lineage>
</organism>
<dbReference type="Pfam" id="PF01433">
    <property type="entry name" value="Peptidase_M1"/>
    <property type="match status" value="1"/>
</dbReference>
<feature type="non-terminal residue" evidence="16">
    <location>
        <position position="688"/>
    </location>
</feature>
<comment type="similarity">
    <text evidence="3">Belongs to the peptidase M1 family.</text>
</comment>
<keyword evidence="10" id="KW-0862">Zinc</keyword>
<reference evidence="16" key="1">
    <citation type="submission" date="2020-02" db="EMBL/GenBank/DDBJ databases">
        <authorList>
            <person name="Meier V. D."/>
        </authorList>
    </citation>
    <scope>NUCLEOTIDE SEQUENCE</scope>
    <source>
        <strain evidence="16">AVDCRST_MAG41</strain>
    </source>
</reference>
<comment type="cofactor">
    <cofactor evidence="2">
        <name>Zn(2+)</name>
        <dbReference type="ChEBI" id="CHEBI:29105"/>
    </cofactor>
</comment>
<proteinExistence type="inferred from homology"/>
<dbReference type="GO" id="GO:0008270">
    <property type="term" value="F:zinc ion binding"/>
    <property type="evidence" value="ECO:0007669"/>
    <property type="project" value="InterPro"/>
</dbReference>
<dbReference type="InterPro" id="IPR050344">
    <property type="entry name" value="Peptidase_M1_aminopeptidases"/>
</dbReference>
<protein>
    <recommendedName>
        <fullName evidence="5">Aminopeptidase N</fullName>
        <ecNumber evidence="4">3.4.11.2</ecNumber>
    </recommendedName>
    <alternativeName>
        <fullName evidence="12">Alanine aminopeptidase</fullName>
    </alternativeName>
    <alternativeName>
        <fullName evidence="13">Lysyl aminopeptidase</fullName>
    </alternativeName>
</protein>
<name>A0A6J4JVB8_9ACTN</name>
<dbReference type="AlphaFoldDB" id="A0A6J4JVB8"/>
<dbReference type="GO" id="GO:0042277">
    <property type="term" value="F:peptide binding"/>
    <property type="evidence" value="ECO:0007669"/>
    <property type="project" value="TreeGrafter"/>
</dbReference>
<evidence type="ECO:0000256" key="13">
    <source>
        <dbReference type="ARBA" id="ARBA00031533"/>
    </source>
</evidence>
<dbReference type="InterPro" id="IPR027268">
    <property type="entry name" value="Peptidase_M4/M1_CTD_sf"/>
</dbReference>
<dbReference type="Gene3D" id="1.10.390.10">
    <property type="entry name" value="Neutral Protease Domain 2"/>
    <property type="match status" value="1"/>
</dbReference>
<dbReference type="GO" id="GO:0070006">
    <property type="term" value="F:metalloaminopeptidase activity"/>
    <property type="evidence" value="ECO:0007669"/>
    <property type="project" value="TreeGrafter"/>
</dbReference>
<dbReference type="InterPro" id="IPR024571">
    <property type="entry name" value="ERAP1-like_C_dom"/>
</dbReference>
<keyword evidence="9 16" id="KW-0378">Hydrolase</keyword>
<evidence type="ECO:0000256" key="4">
    <source>
        <dbReference type="ARBA" id="ARBA00012564"/>
    </source>
</evidence>
<evidence type="ECO:0000256" key="8">
    <source>
        <dbReference type="ARBA" id="ARBA00022723"/>
    </source>
</evidence>
<dbReference type="PANTHER" id="PTHR11533:SF174">
    <property type="entry name" value="PUROMYCIN-SENSITIVE AMINOPEPTIDASE-RELATED"/>
    <property type="match status" value="1"/>
</dbReference>
<dbReference type="EMBL" id="CADCTP010000400">
    <property type="protein sequence ID" value="CAA9288341.1"/>
    <property type="molecule type" value="Genomic_DNA"/>
</dbReference>
<evidence type="ECO:0000256" key="2">
    <source>
        <dbReference type="ARBA" id="ARBA00001947"/>
    </source>
</evidence>
<sequence length="688" mass="74593">MRNLTRDEARDRAALVRVESYDVRLDLTGAAGSDRFGTRTRVVFAALADGADTFVEHDVPELVSATLDGVPLDVGTLAGNRLPLRGLAAGRHELEVVATGAYSRTGEGLHRAVDPADGLVYLYQQSFLDDAQRTFACFDQPDLKARITLAADVPAGWQVTGNARGRSAGDRWTFAATEPISTYLFSLAAGPYHVVRDRHAGIELGLWCRASMAGHLDAEDLFAVTRASLDRQGELFGRPYPFGDTYDQVFVPGFNAGAMENPGVVTFTDDFLFRSAVTLAQRRLRAQVVCHEMAHMWFGDLVTMRWWDDIWLNESFAELMGVLTVDEATGYPGSWPAFTVGRKAWGYTADQLPTTHPVASDVGDNRGALLNFDGISYAKGASVLRQLMAYVGRDAFFAGVRSYLDAHAWGNTTLADLLTALSASSGRELADWADRWLRTTGVSTLRPAWSDAGLTVEQESDTPRTARIGIGRWDLVEGVLRLRDRTEVDVSGPSTPVPLDGPRPDLLLLNDGDLAFVKVRFDERSARTLLRNVHTIDDPLSRAVCWAALWDSCRDAELPAAAYVAAVLGGAAVESDPEQTGTLLAQATTAATRYVPAPDRPALVAALADAWWAAAAAADPGGDLQLVYVRAFVAIAADDRVDGLLAGAAPAGLRVDTELRWRVLRRLAALGRVPAAVLEEELRDRDPT</sequence>
<evidence type="ECO:0000259" key="15">
    <source>
        <dbReference type="Pfam" id="PF11838"/>
    </source>
</evidence>
<dbReference type="InterPro" id="IPR001930">
    <property type="entry name" value="Peptidase_M1"/>
</dbReference>